<gene>
    <name evidence="2" type="ORF">EPICR_30178</name>
</gene>
<dbReference type="PANTHER" id="PTHR34875">
    <property type="entry name" value="UPF0237 PROTEIN MJ1558"/>
    <property type="match status" value="1"/>
</dbReference>
<dbReference type="Gene3D" id="3.30.70.260">
    <property type="match status" value="1"/>
</dbReference>
<dbReference type="InterPro" id="IPR050990">
    <property type="entry name" value="UPF0237/GcvR_regulator"/>
</dbReference>
<protein>
    <recommendedName>
        <fullName evidence="1">ACT domain-containing protein</fullName>
    </recommendedName>
</protein>
<dbReference type="SUPFAM" id="SSF55021">
    <property type="entry name" value="ACT-like"/>
    <property type="match status" value="1"/>
</dbReference>
<organism evidence="2">
    <name type="scientific">uncultured Desulfobacteraceae bacterium</name>
    <dbReference type="NCBI Taxonomy" id="218296"/>
    <lineage>
        <taxon>Bacteria</taxon>
        <taxon>Pseudomonadati</taxon>
        <taxon>Thermodesulfobacteriota</taxon>
        <taxon>Desulfobacteria</taxon>
        <taxon>Desulfobacterales</taxon>
        <taxon>Desulfobacteraceae</taxon>
        <taxon>environmental samples</taxon>
    </lineage>
</organism>
<dbReference type="InterPro" id="IPR002912">
    <property type="entry name" value="ACT_dom"/>
</dbReference>
<proteinExistence type="predicted"/>
<dbReference type="PANTHER" id="PTHR34875:SF6">
    <property type="entry name" value="UPF0237 PROTEIN MJ1558"/>
    <property type="match status" value="1"/>
</dbReference>
<dbReference type="NCBIfam" id="NF001220">
    <property type="entry name" value="PRK00194.1"/>
    <property type="match status" value="1"/>
</dbReference>
<feature type="domain" description="ACT" evidence="1">
    <location>
        <begin position="9"/>
        <end position="88"/>
    </location>
</feature>
<dbReference type="EMBL" id="CAACVI010000023">
    <property type="protein sequence ID" value="VEN74243.1"/>
    <property type="molecule type" value="Genomic_DNA"/>
</dbReference>
<name>A0A484HIE6_9BACT</name>
<evidence type="ECO:0000313" key="2">
    <source>
        <dbReference type="EMBL" id="VEN74243.1"/>
    </source>
</evidence>
<dbReference type="InterPro" id="IPR045865">
    <property type="entry name" value="ACT-like_dom_sf"/>
</dbReference>
<evidence type="ECO:0000259" key="1">
    <source>
        <dbReference type="PROSITE" id="PS51671"/>
    </source>
</evidence>
<dbReference type="AlphaFoldDB" id="A0A484HIE6"/>
<sequence>MEDKKKRIAVTVIGKDEVGIVAKVAAALAESNINIVDINQKILGDEFFAMTLFADRMNADLSLNEITVRLKDSVKGMSLEVTVQDLEVFQYMHRV</sequence>
<accession>A0A484HIE6</accession>
<dbReference type="Pfam" id="PF13740">
    <property type="entry name" value="ACT_6"/>
    <property type="match status" value="1"/>
</dbReference>
<dbReference type="PROSITE" id="PS51671">
    <property type="entry name" value="ACT"/>
    <property type="match status" value="1"/>
</dbReference>
<reference evidence="2" key="1">
    <citation type="submission" date="2019-01" db="EMBL/GenBank/DDBJ databases">
        <authorList>
            <consortium name="Genoscope - CEA"/>
            <person name="William W."/>
        </authorList>
    </citation>
    <scope>NUCLEOTIDE SEQUENCE</scope>
    <source>
        <strain evidence="2">CR-1</strain>
    </source>
</reference>